<dbReference type="PANTHER" id="PTHR10091">
    <property type="entry name" value="ALDOSE-1-EPIMERASE"/>
    <property type="match status" value="1"/>
</dbReference>
<proteinExistence type="predicted"/>
<dbReference type="KEGG" id="dpf:ON006_18390"/>
<evidence type="ECO:0000313" key="5">
    <source>
        <dbReference type="Proteomes" id="UP001164653"/>
    </source>
</evidence>
<accession>A0A9E8SJ22</accession>
<comment type="cofactor">
    <cofactor evidence="1">
        <name>Ca(2+)</name>
        <dbReference type="ChEBI" id="CHEBI:29108"/>
    </cofactor>
</comment>
<dbReference type="GO" id="GO:0004034">
    <property type="term" value="F:aldose 1-epimerase activity"/>
    <property type="evidence" value="ECO:0007669"/>
    <property type="project" value="TreeGrafter"/>
</dbReference>
<evidence type="ECO:0000313" key="4">
    <source>
        <dbReference type="EMBL" id="WAC09719.1"/>
    </source>
</evidence>
<dbReference type="RefSeq" id="WP_244820833.1">
    <property type="nucleotide sequence ID" value="NZ_CP112998.1"/>
</dbReference>
<dbReference type="CDD" id="cd01081">
    <property type="entry name" value="Aldose_epim"/>
    <property type="match status" value="1"/>
</dbReference>
<dbReference type="Pfam" id="PF01263">
    <property type="entry name" value="Aldose_epim"/>
    <property type="match status" value="1"/>
</dbReference>
<evidence type="ECO:0000256" key="2">
    <source>
        <dbReference type="ARBA" id="ARBA00011245"/>
    </source>
</evidence>
<protein>
    <submittedName>
        <fullName evidence="4">Aldose 1-epimerase</fullName>
    </submittedName>
</protein>
<sequence>MPFEIFKQQFGELTEYIIQEASTGNRCVIVPELGGIVRQLSLRKNLTLFSVLKTPPTPHGLVQDAKSASELLFPFASRIPDGKYRFLGKPYQLAKNETGGLNAIHGLVRKKNFHLEEQSVHADYASLKLSFTLNETEGYPFEVHFSVEYTLHADGRFTLHYEARNNDSQPCPVMFGWHPYFQIGDEMADAWKVSIPSNEIVTFDSNQIPTGKEPFYLEKPTLLYRKAFDNCFIVAPESGNAVTELISENQNVTLRISQETGEGKFNFLVLYTPPARDCVAIEPLTANVDSFNSGDGLNILAPGQTISGTITVNLA</sequence>
<comment type="subunit">
    <text evidence="2">Monomer.</text>
</comment>
<dbReference type="EMBL" id="CP112998">
    <property type="protein sequence ID" value="WAC09719.1"/>
    <property type="molecule type" value="Genomic_DNA"/>
</dbReference>
<dbReference type="Gene3D" id="2.70.98.10">
    <property type="match status" value="1"/>
</dbReference>
<dbReference type="GO" id="GO:0006006">
    <property type="term" value="P:glucose metabolic process"/>
    <property type="evidence" value="ECO:0007669"/>
    <property type="project" value="TreeGrafter"/>
</dbReference>
<organism evidence="4 5">
    <name type="scientific">Dyadobacter pollutisoli</name>
    <dbReference type="NCBI Taxonomy" id="2910158"/>
    <lineage>
        <taxon>Bacteria</taxon>
        <taxon>Pseudomonadati</taxon>
        <taxon>Bacteroidota</taxon>
        <taxon>Cytophagia</taxon>
        <taxon>Cytophagales</taxon>
        <taxon>Spirosomataceae</taxon>
        <taxon>Dyadobacter</taxon>
    </lineage>
</organism>
<name>A0A9E8SJ22_9BACT</name>
<evidence type="ECO:0000256" key="3">
    <source>
        <dbReference type="ARBA" id="ARBA00022837"/>
    </source>
</evidence>
<gene>
    <name evidence="4" type="ORF">ON006_18390</name>
</gene>
<reference evidence="4" key="1">
    <citation type="submission" date="2022-11" db="EMBL/GenBank/DDBJ databases">
        <title>Dyadobacter pollutisoli sp. nov., isolated from plastic dumped soil.</title>
        <authorList>
            <person name="Kim J.M."/>
            <person name="Kim K.R."/>
            <person name="Lee J.K."/>
            <person name="Hao L."/>
            <person name="Jeon C.O."/>
        </authorList>
    </citation>
    <scope>NUCLEOTIDE SEQUENCE</scope>
    <source>
        <strain evidence="4">U1</strain>
    </source>
</reference>
<dbReference type="InterPro" id="IPR008183">
    <property type="entry name" value="Aldose_1/G6P_1-epimerase"/>
</dbReference>
<evidence type="ECO:0000256" key="1">
    <source>
        <dbReference type="ARBA" id="ARBA00001913"/>
    </source>
</evidence>
<dbReference type="AlphaFoldDB" id="A0A9E8SJ22"/>
<dbReference type="SUPFAM" id="SSF74650">
    <property type="entry name" value="Galactose mutarotase-like"/>
    <property type="match status" value="1"/>
</dbReference>
<dbReference type="GO" id="GO:0033499">
    <property type="term" value="P:galactose catabolic process via UDP-galactose, Leloir pathway"/>
    <property type="evidence" value="ECO:0007669"/>
    <property type="project" value="TreeGrafter"/>
</dbReference>
<dbReference type="Proteomes" id="UP001164653">
    <property type="component" value="Chromosome"/>
</dbReference>
<dbReference type="InterPro" id="IPR011013">
    <property type="entry name" value="Gal_mutarotase_sf_dom"/>
</dbReference>
<keyword evidence="3" id="KW-0106">Calcium</keyword>
<dbReference type="InterPro" id="IPR014718">
    <property type="entry name" value="GH-type_carb-bd"/>
</dbReference>
<keyword evidence="5" id="KW-1185">Reference proteome</keyword>
<dbReference type="PANTHER" id="PTHR10091:SF0">
    <property type="entry name" value="GALACTOSE MUTAROTASE"/>
    <property type="match status" value="1"/>
</dbReference>
<dbReference type="GO" id="GO:0030246">
    <property type="term" value="F:carbohydrate binding"/>
    <property type="evidence" value="ECO:0007669"/>
    <property type="project" value="InterPro"/>
</dbReference>